<name>A0A3S9MZS3_9FLAO</name>
<keyword evidence="1" id="KW-0175">Coiled coil</keyword>
<reference evidence="2 3" key="1">
    <citation type="submission" date="2018-12" db="EMBL/GenBank/DDBJ databases">
        <title>Complete genome of Nonlabens sp. MJ115.</title>
        <authorList>
            <person name="Choi H.S."/>
            <person name="Jung J."/>
        </authorList>
    </citation>
    <scope>NUCLEOTIDE SEQUENCE [LARGE SCALE GENOMIC DNA]</scope>
    <source>
        <strain evidence="2 3">MJ115</strain>
    </source>
</reference>
<evidence type="ECO:0000313" key="3">
    <source>
        <dbReference type="Proteomes" id="UP000279600"/>
    </source>
</evidence>
<organism evidence="2 3">
    <name type="scientific">Nonlabens ponticola</name>
    <dbReference type="NCBI Taxonomy" id="2496866"/>
    <lineage>
        <taxon>Bacteria</taxon>
        <taxon>Pseudomonadati</taxon>
        <taxon>Bacteroidota</taxon>
        <taxon>Flavobacteriia</taxon>
        <taxon>Flavobacteriales</taxon>
        <taxon>Flavobacteriaceae</taxon>
        <taxon>Nonlabens</taxon>
    </lineage>
</organism>
<dbReference type="EMBL" id="CP034549">
    <property type="protein sequence ID" value="AZQ44766.1"/>
    <property type="molecule type" value="Genomic_DNA"/>
</dbReference>
<dbReference type="Proteomes" id="UP000279600">
    <property type="component" value="Chromosome"/>
</dbReference>
<evidence type="ECO:0000313" key="2">
    <source>
        <dbReference type="EMBL" id="AZQ44766.1"/>
    </source>
</evidence>
<feature type="coiled-coil region" evidence="1">
    <location>
        <begin position="38"/>
        <end position="76"/>
    </location>
</feature>
<proteinExistence type="predicted"/>
<gene>
    <name evidence="2" type="ORF">EJ995_11170</name>
</gene>
<dbReference type="RefSeq" id="WP_126448481.1">
    <property type="nucleotide sequence ID" value="NZ_CP034549.1"/>
</dbReference>
<accession>A0A3S9MZS3</accession>
<dbReference type="OrthoDB" id="9852189at2"/>
<sequence>MKTLYTICLLLIYVSGYSQLSKDDVKPLGLVSYLTFIKSDAELQLDSYEGQFKNFINEENQKIKSYRESLKSASDEEKKKIETDLALSEARISMLRIFRSDYIKEYINEKRVVDIFINQLNADMINKNALRFYRKINRYFTDDDAITGSNVLKYVSLVNELEAISFGSFQTDLPDAKDKNFVESATGVATLIGATPYAIYSDMKAGKKEKITGLTTILEGLKWKAITN</sequence>
<evidence type="ECO:0000256" key="1">
    <source>
        <dbReference type="SAM" id="Coils"/>
    </source>
</evidence>
<dbReference type="KEGG" id="noj:EJ995_11170"/>
<keyword evidence="3" id="KW-1185">Reference proteome</keyword>
<protein>
    <submittedName>
        <fullName evidence="2">Uncharacterized protein</fullName>
    </submittedName>
</protein>
<dbReference type="AlphaFoldDB" id="A0A3S9MZS3"/>